<dbReference type="RefSeq" id="WP_055053078.1">
    <property type="nucleotide sequence ID" value="NZ_CYZA01000005.1"/>
</dbReference>
<dbReference type="InterPro" id="IPR049215">
    <property type="entry name" value="DUF6809"/>
</dbReference>
<dbReference type="EMBL" id="CYZA01000005">
    <property type="protein sequence ID" value="CUN77952.1"/>
    <property type="molecule type" value="Genomic_DNA"/>
</dbReference>
<dbReference type="Pfam" id="PF20648">
    <property type="entry name" value="DUF6809"/>
    <property type="match status" value="1"/>
</dbReference>
<accession>A0A173ZNF7</accession>
<name>A0A173ZNF7_9FIRM</name>
<protein>
    <submittedName>
        <fullName evidence="1">Uncharacterized protein</fullName>
    </submittedName>
</protein>
<proteinExistence type="predicted"/>
<organism evidence="1 2">
    <name type="scientific">Blautia obeum</name>
    <dbReference type="NCBI Taxonomy" id="40520"/>
    <lineage>
        <taxon>Bacteria</taxon>
        <taxon>Bacillati</taxon>
        <taxon>Bacillota</taxon>
        <taxon>Clostridia</taxon>
        <taxon>Lachnospirales</taxon>
        <taxon>Lachnospiraceae</taxon>
        <taxon>Blautia</taxon>
    </lineage>
</organism>
<sequence>MENVIRKLYGMYMDNDNGEENEMSEIHDDLCKAKKEAAYQCYQKLRARLTDEQAEELDVLMAKNMEIYPQELEKSFIMGFKTGARLMCEIFSEETE</sequence>
<dbReference type="Proteomes" id="UP000095447">
    <property type="component" value="Unassembled WGS sequence"/>
</dbReference>
<reference evidence="1 2" key="1">
    <citation type="submission" date="2015-09" db="EMBL/GenBank/DDBJ databases">
        <authorList>
            <consortium name="Pathogen Informatics"/>
        </authorList>
    </citation>
    <scope>NUCLEOTIDE SEQUENCE [LARGE SCALE GENOMIC DNA]</scope>
    <source>
        <strain evidence="1 2">2789STDY5608838</strain>
    </source>
</reference>
<dbReference type="AlphaFoldDB" id="A0A173ZNF7"/>
<gene>
    <name evidence="1" type="ORF">ERS852395_01317</name>
</gene>
<evidence type="ECO:0000313" key="2">
    <source>
        <dbReference type="Proteomes" id="UP000095447"/>
    </source>
</evidence>
<evidence type="ECO:0000313" key="1">
    <source>
        <dbReference type="EMBL" id="CUN77952.1"/>
    </source>
</evidence>